<feature type="transmembrane region" description="Helical" evidence="6">
    <location>
        <begin position="251"/>
        <end position="269"/>
    </location>
</feature>
<dbReference type="PANTHER" id="PTHR23513:SF6">
    <property type="entry name" value="MAJOR FACILITATOR SUPERFAMILY ASSOCIATED DOMAIN-CONTAINING PROTEIN"/>
    <property type="match status" value="1"/>
</dbReference>
<keyword evidence="5 6" id="KW-0472">Membrane</keyword>
<dbReference type="Pfam" id="PF07690">
    <property type="entry name" value="MFS_1"/>
    <property type="match status" value="1"/>
</dbReference>
<dbReference type="SUPFAM" id="SSF103473">
    <property type="entry name" value="MFS general substrate transporter"/>
    <property type="match status" value="1"/>
</dbReference>
<dbReference type="Proteomes" id="UP001185659">
    <property type="component" value="Unassembled WGS sequence"/>
</dbReference>
<feature type="transmembrane region" description="Helical" evidence="6">
    <location>
        <begin position="148"/>
        <end position="168"/>
    </location>
</feature>
<protein>
    <submittedName>
        <fullName evidence="8">MFS transporter</fullName>
    </submittedName>
</protein>
<keyword evidence="4 6" id="KW-1133">Transmembrane helix</keyword>
<reference evidence="8 9" key="1">
    <citation type="submission" date="2023-10" db="EMBL/GenBank/DDBJ databases">
        <authorList>
            <person name="Venkata Ramana C."/>
            <person name="Sasikala C."/>
            <person name="Dhurka M."/>
        </authorList>
    </citation>
    <scope>NUCLEOTIDE SEQUENCE [LARGE SCALE GENOMIC DNA]</scope>
    <source>
        <strain evidence="8 9">KCTC 32151</strain>
    </source>
</reference>
<feature type="transmembrane region" description="Helical" evidence="6">
    <location>
        <begin position="339"/>
        <end position="357"/>
    </location>
</feature>
<dbReference type="InterPro" id="IPR036259">
    <property type="entry name" value="MFS_trans_sf"/>
</dbReference>
<proteinExistence type="predicted"/>
<evidence type="ECO:0000313" key="8">
    <source>
        <dbReference type="EMBL" id="MDV6225871.1"/>
    </source>
</evidence>
<keyword evidence="3 6" id="KW-0812">Transmembrane</keyword>
<evidence type="ECO:0000313" key="9">
    <source>
        <dbReference type="Proteomes" id="UP001185659"/>
    </source>
</evidence>
<organism evidence="8 9">
    <name type="scientific">Nitratireductor aquimarinus</name>
    <dbReference type="NCBI Taxonomy" id="889300"/>
    <lineage>
        <taxon>Bacteria</taxon>
        <taxon>Pseudomonadati</taxon>
        <taxon>Pseudomonadota</taxon>
        <taxon>Alphaproteobacteria</taxon>
        <taxon>Hyphomicrobiales</taxon>
        <taxon>Phyllobacteriaceae</taxon>
        <taxon>Nitratireductor</taxon>
    </lineage>
</organism>
<feature type="transmembrane region" description="Helical" evidence="6">
    <location>
        <begin position="12"/>
        <end position="39"/>
    </location>
</feature>
<feature type="transmembrane region" description="Helical" evidence="6">
    <location>
        <begin position="174"/>
        <end position="194"/>
    </location>
</feature>
<evidence type="ECO:0000256" key="4">
    <source>
        <dbReference type="ARBA" id="ARBA00022989"/>
    </source>
</evidence>
<evidence type="ECO:0000256" key="3">
    <source>
        <dbReference type="ARBA" id="ARBA00022692"/>
    </source>
</evidence>
<sequence>MLGILRNQTYSRLFTAQVIALLGTGLMTVALGLLAYELAGADAGAVLGTALAIKMIAYVGVAPVAQALSDNLPRRALLVSLDVFRAAVALSLPFITEVWQIYVLIFLLQVASASFTPTFQAVIPDILPDEEEYTRALSLSRLAYDLENLISPMLAAALLTVISFHYLFAGTVAGFLVSAVLILSITLPAATAKTRRSFAERTTRGMRIYLATPRLRGLLAISLAVAAAGAMVIVNTVVIVQARFGLSEVEVAWAFAAFGSGSMVAALALPQLLDRLADRPVMIAGAVILTVGTALGAAVNSYAALLPLWLVIGIGYSAAQTPSGRLLRRSAQSEDRPAIFAAQFALSHACWLVSYPLAGQLGARIGLEATFLVMAAIAAVAIVLAVKFWPAEEPADIPHEHPELAPDHPHLREHRTGGKHRHAYVIDDLHPRWPSAA</sequence>
<evidence type="ECO:0000256" key="5">
    <source>
        <dbReference type="ARBA" id="ARBA00023136"/>
    </source>
</evidence>
<dbReference type="PANTHER" id="PTHR23513">
    <property type="entry name" value="INTEGRAL MEMBRANE EFFLUX PROTEIN-RELATED"/>
    <property type="match status" value="1"/>
</dbReference>
<comment type="caution">
    <text evidence="8">The sequence shown here is derived from an EMBL/GenBank/DDBJ whole genome shotgun (WGS) entry which is preliminary data.</text>
</comment>
<evidence type="ECO:0000256" key="1">
    <source>
        <dbReference type="ARBA" id="ARBA00004651"/>
    </source>
</evidence>
<dbReference type="InterPro" id="IPR020846">
    <property type="entry name" value="MFS_dom"/>
</dbReference>
<gene>
    <name evidence="8" type="ORF">R2G56_06195</name>
</gene>
<dbReference type="EMBL" id="JAWLIP010000002">
    <property type="protein sequence ID" value="MDV6225871.1"/>
    <property type="molecule type" value="Genomic_DNA"/>
</dbReference>
<feature type="transmembrane region" description="Helical" evidence="6">
    <location>
        <begin position="215"/>
        <end position="239"/>
    </location>
</feature>
<feature type="transmembrane region" description="Helical" evidence="6">
    <location>
        <begin position="369"/>
        <end position="389"/>
    </location>
</feature>
<dbReference type="InterPro" id="IPR011701">
    <property type="entry name" value="MFS"/>
</dbReference>
<dbReference type="PROSITE" id="PS50850">
    <property type="entry name" value="MFS"/>
    <property type="match status" value="1"/>
</dbReference>
<evidence type="ECO:0000256" key="2">
    <source>
        <dbReference type="ARBA" id="ARBA00022475"/>
    </source>
</evidence>
<feature type="transmembrane region" description="Helical" evidence="6">
    <location>
        <begin position="45"/>
        <end position="64"/>
    </location>
</feature>
<dbReference type="CDD" id="cd06173">
    <property type="entry name" value="MFS_MefA_like"/>
    <property type="match status" value="1"/>
</dbReference>
<evidence type="ECO:0000256" key="6">
    <source>
        <dbReference type="SAM" id="Phobius"/>
    </source>
</evidence>
<dbReference type="Gene3D" id="1.20.1250.20">
    <property type="entry name" value="MFS general substrate transporter like domains"/>
    <property type="match status" value="2"/>
</dbReference>
<keyword evidence="9" id="KW-1185">Reference proteome</keyword>
<keyword evidence="2" id="KW-1003">Cell membrane</keyword>
<accession>A0ABU4AHY7</accession>
<name>A0ABU4AHY7_9HYPH</name>
<feature type="domain" description="Major facilitator superfamily (MFS) profile" evidence="7">
    <location>
        <begin position="9"/>
        <end position="393"/>
    </location>
</feature>
<comment type="subcellular location">
    <subcellularLocation>
        <location evidence="1">Cell membrane</location>
        <topology evidence="1">Multi-pass membrane protein</topology>
    </subcellularLocation>
</comment>
<dbReference type="RefSeq" id="WP_317560762.1">
    <property type="nucleotide sequence ID" value="NZ_JAWLIP010000002.1"/>
</dbReference>
<evidence type="ECO:0000259" key="7">
    <source>
        <dbReference type="PROSITE" id="PS50850"/>
    </source>
</evidence>
<feature type="transmembrane region" description="Helical" evidence="6">
    <location>
        <begin position="281"/>
        <end position="302"/>
    </location>
</feature>